<dbReference type="RefSeq" id="WP_269562227.1">
    <property type="nucleotide sequence ID" value="NZ_CP114768.1"/>
</dbReference>
<sequence length="143" mass="16213">MCIRKLIASACWAVLLSCQQQGNHSLTVLEIYDKHLVSKDIVNKIADPYYALHFRQGFKEDAIAVFANEKKKHVFLATTDEAVSLATTVTLAKKGITAIEVKIDGYGLLHIIPDARYNYLLIDLDKEQKQLKIRHTNITPKYL</sequence>
<keyword evidence="2" id="KW-1185">Reference proteome</keyword>
<gene>
    <name evidence="1" type="ORF">O3303_20135</name>
</gene>
<name>A0ABY7LX77_9BACT</name>
<dbReference type="PROSITE" id="PS51257">
    <property type="entry name" value="PROKAR_LIPOPROTEIN"/>
    <property type="match status" value="1"/>
</dbReference>
<organism evidence="1 2">
    <name type="scientific">Hymenobacter canadensis</name>
    <dbReference type="NCBI Taxonomy" id="2999067"/>
    <lineage>
        <taxon>Bacteria</taxon>
        <taxon>Pseudomonadati</taxon>
        <taxon>Bacteroidota</taxon>
        <taxon>Cytophagia</taxon>
        <taxon>Cytophagales</taxon>
        <taxon>Hymenobacteraceae</taxon>
        <taxon>Hymenobacter</taxon>
    </lineage>
</organism>
<dbReference type="Proteomes" id="UP001211005">
    <property type="component" value="Plasmid unnamed1"/>
</dbReference>
<reference evidence="1 2" key="1">
    <citation type="submission" date="2022-12" db="EMBL/GenBank/DDBJ databases">
        <title>Hymenobacter canadensis sp. nov. isolated from lake water of the Cambridge Bay, Canada.</title>
        <authorList>
            <person name="Kim W.H."/>
            <person name="Lee Y.M."/>
        </authorList>
    </citation>
    <scope>NUCLEOTIDE SEQUENCE [LARGE SCALE GENOMIC DNA]</scope>
    <source>
        <strain evidence="1 2">PAMC 29467</strain>
        <plasmid evidence="1 2">unnamed1</plasmid>
    </source>
</reference>
<keyword evidence="1" id="KW-0614">Plasmid</keyword>
<proteinExistence type="predicted"/>
<dbReference type="EMBL" id="CP114768">
    <property type="protein sequence ID" value="WBA44199.1"/>
    <property type="molecule type" value="Genomic_DNA"/>
</dbReference>
<protein>
    <submittedName>
        <fullName evidence="1">Uncharacterized protein</fullName>
    </submittedName>
</protein>
<geneLocation type="plasmid" evidence="1 2">
    <name>unnamed1</name>
</geneLocation>
<evidence type="ECO:0000313" key="2">
    <source>
        <dbReference type="Proteomes" id="UP001211005"/>
    </source>
</evidence>
<evidence type="ECO:0000313" key="1">
    <source>
        <dbReference type="EMBL" id="WBA44199.1"/>
    </source>
</evidence>
<accession>A0ABY7LX77</accession>